<evidence type="ECO:0000259" key="2">
    <source>
        <dbReference type="Pfam" id="PF01936"/>
    </source>
</evidence>
<dbReference type="EMBL" id="JAMYWD010000009">
    <property type="protein sequence ID" value="KAJ4960408.1"/>
    <property type="molecule type" value="Genomic_DNA"/>
</dbReference>
<sequence length="367" mass="39544">MVQVLAACVEQKTNMIKPSQSLALALAGGLFVSFLLFLGFRICWRSLRQFATVQLLLLNFSKLNHGISNTHIWNGIVSGNIRKALSKIGIKCIKNFTAYGDCNKLPKRVREGLQLTGVKVADVPHVKDGAADRAILNDMHLFASDNLPSATLVLISGDVDFAETLHKLGQRGHTIILLIPFGVGVSSVLLNAAEFVLDWPSVARGEGLVSDKPLMPSELKSIIESPTSNAWANTRPFYPLSYDIMGYPARAIATQVALSFNDMPNHCYHGSSGWGQSAENLTLGGYDVSAGPVIGGQYNNSAGNPSWGFSASPVPWDQYNDSARTSTSGRSDVSTGPITWGEYNVSADSAGPSAWEQYDVRGKAKII</sequence>
<evidence type="ECO:0000256" key="1">
    <source>
        <dbReference type="SAM" id="Phobius"/>
    </source>
</evidence>
<gene>
    <name evidence="3" type="ORF">NE237_020318</name>
</gene>
<protein>
    <recommendedName>
        <fullName evidence="2">NYN domain-containing protein</fullName>
    </recommendedName>
</protein>
<keyword evidence="1" id="KW-0812">Transmembrane</keyword>
<dbReference type="Gene3D" id="3.40.50.1010">
    <property type="entry name" value="5'-nuclease"/>
    <property type="match status" value="1"/>
</dbReference>
<dbReference type="OrthoDB" id="549353at2759"/>
<dbReference type="InterPro" id="IPR024768">
    <property type="entry name" value="Marf1"/>
</dbReference>
<evidence type="ECO:0000313" key="4">
    <source>
        <dbReference type="Proteomes" id="UP001141806"/>
    </source>
</evidence>
<feature type="domain" description="NYN" evidence="2">
    <location>
        <begin position="79"/>
        <end position="194"/>
    </location>
</feature>
<keyword evidence="4" id="KW-1185">Reference proteome</keyword>
<evidence type="ECO:0000313" key="3">
    <source>
        <dbReference type="EMBL" id="KAJ4960408.1"/>
    </source>
</evidence>
<proteinExistence type="predicted"/>
<dbReference type="AlphaFoldDB" id="A0A9Q0K3S3"/>
<comment type="caution">
    <text evidence="3">The sequence shown here is derived from an EMBL/GenBank/DDBJ whole genome shotgun (WGS) entry which is preliminary data.</text>
</comment>
<feature type="transmembrane region" description="Helical" evidence="1">
    <location>
        <begin position="22"/>
        <end position="40"/>
    </location>
</feature>
<name>A0A9Q0K3S3_9MAGN</name>
<accession>A0A9Q0K3S3</accession>
<dbReference type="GO" id="GO:0005777">
    <property type="term" value="C:peroxisome"/>
    <property type="evidence" value="ECO:0007669"/>
    <property type="project" value="InterPro"/>
</dbReference>
<dbReference type="PANTHER" id="PTHR14379:SF82">
    <property type="entry name" value="OS08G0230500 PROTEIN"/>
    <property type="match status" value="1"/>
</dbReference>
<dbReference type="InterPro" id="IPR021139">
    <property type="entry name" value="NYN"/>
</dbReference>
<dbReference type="CDD" id="cd10910">
    <property type="entry name" value="PIN_limkain_b1_N_like"/>
    <property type="match status" value="1"/>
</dbReference>
<reference evidence="3" key="1">
    <citation type="journal article" date="2023" name="Plant J.">
        <title>The genome of the king protea, Protea cynaroides.</title>
        <authorList>
            <person name="Chang J."/>
            <person name="Duong T.A."/>
            <person name="Schoeman C."/>
            <person name="Ma X."/>
            <person name="Roodt D."/>
            <person name="Barker N."/>
            <person name="Li Z."/>
            <person name="Van de Peer Y."/>
            <person name="Mizrachi E."/>
        </authorList>
    </citation>
    <scope>NUCLEOTIDE SEQUENCE</scope>
    <source>
        <tissue evidence="3">Young leaves</tissue>
    </source>
</reference>
<organism evidence="3 4">
    <name type="scientific">Protea cynaroides</name>
    <dbReference type="NCBI Taxonomy" id="273540"/>
    <lineage>
        <taxon>Eukaryota</taxon>
        <taxon>Viridiplantae</taxon>
        <taxon>Streptophyta</taxon>
        <taxon>Embryophyta</taxon>
        <taxon>Tracheophyta</taxon>
        <taxon>Spermatophyta</taxon>
        <taxon>Magnoliopsida</taxon>
        <taxon>Proteales</taxon>
        <taxon>Proteaceae</taxon>
        <taxon>Protea</taxon>
    </lineage>
</organism>
<dbReference type="GO" id="GO:0010468">
    <property type="term" value="P:regulation of gene expression"/>
    <property type="evidence" value="ECO:0007669"/>
    <property type="project" value="InterPro"/>
</dbReference>
<keyword evidence="1" id="KW-1133">Transmembrane helix</keyword>
<dbReference type="PANTHER" id="PTHR14379">
    <property type="entry name" value="LIMKAIN B LKAP"/>
    <property type="match status" value="1"/>
</dbReference>
<dbReference type="Pfam" id="PF01936">
    <property type="entry name" value="NYN"/>
    <property type="match status" value="1"/>
</dbReference>
<dbReference type="GO" id="GO:0004540">
    <property type="term" value="F:RNA nuclease activity"/>
    <property type="evidence" value="ECO:0007669"/>
    <property type="project" value="InterPro"/>
</dbReference>
<keyword evidence="1" id="KW-0472">Membrane</keyword>
<dbReference type="Proteomes" id="UP001141806">
    <property type="component" value="Unassembled WGS sequence"/>
</dbReference>